<organism evidence="1 2">
    <name type="scientific">Kickxella alabastrina</name>
    <dbReference type="NCBI Taxonomy" id="61397"/>
    <lineage>
        <taxon>Eukaryota</taxon>
        <taxon>Fungi</taxon>
        <taxon>Fungi incertae sedis</taxon>
        <taxon>Zoopagomycota</taxon>
        <taxon>Kickxellomycotina</taxon>
        <taxon>Kickxellomycetes</taxon>
        <taxon>Kickxellales</taxon>
        <taxon>Kickxellaceae</taxon>
        <taxon>Kickxella</taxon>
    </lineage>
</organism>
<gene>
    <name evidence="1" type="ORF">LPJ66_006931</name>
</gene>
<protein>
    <submittedName>
        <fullName evidence="1">Uncharacterized protein</fullName>
    </submittedName>
</protein>
<dbReference type="EMBL" id="JANBPG010001160">
    <property type="protein sequence ID" value="KAJ1891420.1"/>
    <property type="molecule type" value="Genomic_DNA"/>
</dbReference>
<dbReference type="Proteomes" id="UP001150581">
    <property type="component" value="Unassembled WGS sequence"/>
</dbReference>
<proteinExistence type="predicted"/>
<reference evidence="1" key="1">
    <citation type="submission" date="2022-07" db="EMBL/GenBank/DDBJ databases">
        <title>Phylogenomic reconstructions and comparative analyses of Kickxellomycotina fungi.</title>
        <authorList>
            <person name="Reynolds N.K."/>
            <person name="Stajich J.E."/>
            <person name="Barry K."/>
            <person name="Grigoriev I.V."/>
            <person name="Crous P."/>
            <person name="Smith M.E."/>
        </authorList>
    </citation>
    <scope>NUCLEOTIDE SEQUENCE</scope>
    <source>
        <strain evidence="1">Benny 63K</strain>
    </source>
</reference>
<comment type="caution">
    <text evidence="1">The sequence shown here is derived from an EMBL/GenBank/DDBJ whole genome shotgun (WGS) entry which is preliminary data.</text>
</comment>
<keyword evidence="2" id="KW-1185">Reference proteome</keyword>
<evidence type="ECO:0000313" key="1">
    <source>
        <dbReference type="EMBL" id="KAJ1891420.1"/>
    </source>
</evidence>
<evidence type="ECO:0000313" key="2">
    <source>
        <dbReference type="Proteomes" id="UP001150581"/>
    </source>
</evidence>
<name>A0ACC1IB02_9FUNG</name>
<sequence>MENLAVSANAVQKHVPAQHLFSASMPVLASYASHNAASRVSTTSNSDSNSGSTPPLLSELTRVGHASTDSVVLAATVATDSVISLSLELVGSQLRRVSKAQDNIGTQTHTPSMSNDSPLTDYEDDTAMYLNNALFLELQQQAPLATSALYDCANYDMDLCMQTPSYEPAASLVSSSSPISWQHPSSQSEAYFHSPANRASVHSAPPPIPPSLPPQFRPSATWITPEQRNSGYSENLLLNATLFETIRRKASPSNDEDSDYSHSDNSDSPRTSIGQRPPIGRIHAAPVAKTEYAAIASEYDDGSEGVYIPTWRKVEASTASKRSIPLWAEPEYGEESGLLCEAAGLNFDLYETLHKRR</sequence>
<accession>A0ACC1IB02</accession>